<organism evidence="1 2">
    <name type="scientific">Kribbella sindirgiensis</name>
    <dbReference type="NCBI Taxonomy" id="1124744"/>
    <lineage>
        <taxon>Bacteria</taxon>
        <taxon>Bacillati</taxon>
        <taxon>Actinomycetota</taxon>
        <taxon>Actinomycetes</taxon>
        <taxon>Propionibacteriales</taxon>
        <taxon>Kribbellaceae</taxon>
        <taxon>Kribbella</taxon>
    </lineage>
</organism>
<evidence type="ECO:0000313" key="1">
    <source>
        <dbReference type="EMBL" id="TCC43349.1"/>
    </source>
</evidence>
<dbReference type="RefSeq" id="WP_131284244.1">
    <property type="nucleotide sequence ID" value="NZ_SJKA01000001.1"/>
</dbReference>
<reference evidence="1 2" key="1">
    <citation type="submission" date="2019-02" db="EMBL/GenBank/DDBJ databases">
        <title>Kribbella capetownensis sp. nov. and Kribbella speibonae sp. nov., isolated from soil.</title>
        <authorList>
            <person name="Curtis S.M."/>
            <person name="Norton I."/>
            <person name="Everest G.J."/>
            <person name="Meyers P.R."/>
        </authorList>
    </citation>
    <scope>NUCLEOTIDE SEQUENCE [LARGE SCALE GENOMIC DNA]</scope>
    <source>
        <strain evidence="1 2">DSM 27082</strain>
    </source>
</reference>
<protein>
    <recommendedName>
        <fullName evidence="3">Bacteriocin-protection protein</fullName>
    </recommendedName>
</protein>
<keyword evidence="2" id="KW-1185">Reference proteome</keyword>
<dbReference type="Proteomes" id="UP000292695">
    <property type="component" value="Unassembled WGS sequence"/>
</dbReference>
<proteinExistence type="predicted"/>
<evidence type="ECO:0008006" key="3">
    <source>
        <dbReference type="Google" id="ProtNLM"/>
    </source>
</evidence>
<accession>A0A4R0JAT0</accession>
<dbReference type="EMBL" id="SJKA01000001">
    <property type="protein sequence ID" value="TCC43349.1"/>
    <property type="molecule type" value="Genomic_DNA"/>
</dbReference>
<name>A0A4R0JAT0_9ACTN</name>
<sequence length="194" mass="22144">MTAELIVVDAAAWLRWLHQNHEESDGVWLVLAKKHVTTPTSLTYDEALEEALCHGWIDGQRRSRDEQTFIQRYTPRRARSLWSQRNVGLIARLETEGRMRPAGRAEVERAKADGRWDKAYGGSSTQEVPDDLAAALAAEPRAQAMFEILTSANRFAVVFRVNDAKRPETRARRIALYVEQLARGETIYPQKRTL</sequence>
<evidence type="ECO:0000313" key="2">
    <source>
        <dbReference type="Proteomes" id="UP000292695"/>
    </source>
</evidence>
<dbReference type="AlphaFoldDB" id="A0A4R0JAT0"/>
<gene>
    <name evidence="1" type="ORF">E0H50_02420</name>
</gene>
<comment type="caution">
    <text evidence="1">The sequence shown here is derived from an EMBL/GenBank/DDBJ whole genome shotgun (WGS) entry which is preliminary data.</text>
</comment>
<dbReference type="Pfam" id="PF13376">
    <property type="entry name" value="OmdA"/>
    <property type="match status" value="1"/>
</dbReference>
<dbReference type="OrthoDB" id="9796999at2"/>